<reference evidence="3" key="1">
    <citation type="submission" date="2021-02" db="EMBL/GenBank/DDBJ databases">
        <authorList>
            <person name="Dougan E. K."/>
            <person name="Rhodes N."/>
            <person name="Thang M."/>
            <person name="Chan C."/>
        </authorList>
    </citation>
    <scope>NUCLEOTIDE SEQUENCE</scope>
</reference>
<evidence type="ECO:0000313" key="4">
    <source>
        <dbReference type="Proteomes" id="UP000626109"/>
    </source>
</evidence>
<evidence type="ECO:0000256" key="1">
    <source>
        <dbReference type="SAM" id="MobiDB-lite"/>
    </source>
</evidence>
<feature type="domain" description="Domain of unknown function at the cortex 1" evidence="2">
    <location>
        <begin position="87"/>
        <end position="300"/>
    </location>
</feature>
<comment type="caution">
    <text evidence="3">The sequence shown here is derived from an EMBL/GenBank/DDBJ whole genome shotgun (WGS) entry which is preliminary data.</text>
</comment>
<dbReference type="InterPro" id="IPR013897">
    <property type="entry name" value="Duc1"/>
</dbReference>
<dbReference type="EMBL" id="CAJNNW010033166">
    <property type="protein sequence ID" value="CAE8717470.1"/>
    <property type="molecule type" value="Genomic_DNA"/>
</dbReference>
<accession>A0A813KW97</accession>
<organism evidence="3 4">
    <name type="scientific">Polarella glacialis</name>
    <name type="common">Dinoflagellate</name>
    <dbReference type="NCBI Taxonomy" id="89957"/>
    <lineage>
        <taxon>Eukaryota</taxon>
        <taxon>Sar</taxon>
        <taxon>Alveolata</taxon>
        <taxon>Dinophyceae</taxon>
        <taxon>Suessiales</taxon>
        <taxon>Suessiaceae</taxon>
        <taxon>Polarella</taxon>
    </lineage>
</organism>
<dbReference type="Pfam" id="PF08588">
    <property type="entry name" value="Duc1"/>
    <property type="match status" value="1"/>
</dbReference>
<evidence type="ECO:0000313" key="3">
    <source>
        <dbReference type="EMBL" id="CAE8717470.1"/>
    </source>
</evidence>
<protein>
    <recommendedName>
        <fullName evidence="2">Domain of unknown function at the cortex 1 domain-containing protein</fullName>
    </recommendedName>
</protein>
<evidence type="ECO:0000259" key="2">
    <source>
        <dbReference type="Pfam" id="PF08588"/>
    </source>
</evidence>
<proteinExistence type="predicted"/>
<name>A0A813KW97_POLGL</name>
<dbReference type="Proteomes" id="UP000626109">
    <property type="component" value="Unassembled WGS sequence"/>
</dbReference>
<dbReference type="AlphaFoldDB" id="A0A813KW97"/>
<sequence>MDVPSPVAGARAPDGNAMEQKASMAYLFEVWPMVVLTLVALYTARRLILGGGPPSRSSSSGPKAEDSEDSSFDDGAGAHVVLIDPKCPLGKRSKSNASQACTFDHGICVGSYALIHKPTDDEELLASGEYPYAEHMHGRKRRWEFRIQFRVTSSIGAGDIWFGAEAGDDPRPGLMDMYLGGVVQTALRRVAKIYQSYGDDPATSPNSADLETKRVVFPLTEMDQLIVTPVGEQPPDLCGVDFPSLGMQKTDNRKAFRKAIEALEIVPGPVFTLNFWCISPFLDVLLWKAPARGPLPELSLLDLKVMPPGFLSMYIQRPPEEWGPHKRGDVRHLPSRCMWLFRVAFFSTLHAPTQEALHRILPNTARNDLDRMDWQHTSKPRGQGWCCGI</sequence>
<feature type="region of interest" description="Disordered" evidence="1">
    <location>
        <begin position="52"/>
        <end position="74"/>
    </location>
</feature>
<gene>
    <name evidence="3" type="ORF">PGLA2088_LOCUS39551</name>
</gene>